<reference evidence="4 5" key="1">
    <citation type="submission" date="2019-08" db="EMBL/GenBank/DDBJ databases">
        <title>Complete genome sequence of Terriglobus albidus strain ORNL.</title>
        <authorList>
            <person name="Podar M."/>
        </authorList>
    </citation>
    <scope>NUCLEOTIDE SEQUENCE [LARGE SCALE GENOMIC DNA]</scope>
    <source>
        <strain evidence="4 5">ORNL</strain>
    </source>
</reference>
<evidence type="ECO:0008006" key="6">
    <source>
        <dbReference type="Google" id="ProtNLM"/>
    </source>
</evidence>
<dbReference type="EMBL" id="CP042806">
    <property type="protein sequence ID" value="QEE27676.1"/>
    <property type="molecule type" value="Genomic_DNA"/>
</dbReference>
<sequence>MRTARRLLLFTLTGTRKLHTWTYSSLSLVLDHLSTIPEEEYVRALPGFGLPTLRAQVIHIFNCEAFWIHTLQAARFKDEDAANWPTISDARLLQSRVGANTLAYLSGLTDEQLNTDTTLHFPDGDTAIRTPALILHHVLTHAFHHKGQIVSMCRTLGYPAPDTDLNQFE</sequence>
<accession>A0A5B9ECC5</accession>
<protein>
    <recommendedName>
        <fullName evidence="6">Damage-inducible protein DinB</fullName>
    </recommendedName>
</protein>
<dbReference type="Pfam" id="PF05163">
    <property type="entry name" value="DinB"/>
    <property type="match status" value="1"/>
</dbReference>
<evidence type="ECO:0000313" key="4">
    <source>
        <dbReference type="EMBL" id="QEE27676.1"/>
    </source>
</evidence>
<dbReference type="Gene3D" id="1.20.120.450">
    <property type="entry name" value="dinb family like domain"/>
    <property type="match status" value="1"/>
</dbReference>
<comment type="similarity">
    <text evidence="1">Belongs to the DinB family.</text>
</comment>
<dbReference type="OrthoDB" id="118635at2"/>
<evidence type="ECO:0000256" key="3">
    <source>
        <dbReference type="PIRSR" id="PIRSR607837-1"/>
    </source>
</evidence>
<name>A0A5B9ECC5_9BACT</name>
<evidence type="ECO:0000256" key="1">
    <source>
        <dbReference type="ARBA" id="ARBA00008635"/>
    </source>
</evidence>
<evidence type="ECO:0000313" key="5">
    <source>
        <dbReference type="Proteomes" id="UP000321820"/>
    </source>
</evidence>
<organism evidence="4 5">
    <name type="scientific">Terriglobus albidus</name>
    <dbReference type="NCBI Taxonomy" id="1592106"/>
    <lineage>
        <taxon>Bacteria</taxon>
        <taxon>Pseudomonadati</taxon>
        <taxon>Acidobacteriota</taxon>
        <taxon>Terriglobia</taxon>
        <taxon>Terriglobales</taxon>
        <taxon>Acidobacteriaceae</taxon>
        <taxon>Terriglobus</taxon>
    </lineage>
</organism>
<dbReference type="RefSeq" id="WP_147646867.1">
    <property type="nucleotide sequence ID" value="NZ_CP042806.1"/>
</dbReference>
<feature type="binding site" evidence="3">
    <location>
        <position position="145"/>
    </location>
    <ligand>
        <name>a divalent metal cation</name>
        <dbReference type="ChEBI" id="CHEBI:60240"/>
    </ligand>
</feature>
<dbReference type="GO" id="GO:0046872">
    <property type="term" value="F:metal ion binding"/>
    <property type="evidence" value="ECO:0007669"/>
    <property type="project" value="UniProtKB-KW"/>
</dbReference>
<feature type="binding site" evidence="3">
    <location>
        <position position="141"/>
    </location>
    <ligand>
        <name>a divalent metal cation</name>
        <dbReference type="ChEBI" id="CHEBI:60240"/>
    </ligand>
</feature>
<keyword evidence="2 3" id="KW-0479">Metal-binding</keyword>
<dbReference type="KEGG" id="talb:FTW19_06515"/>
<feature type="binding site" evidence="3">
    <location>
        <position position="59"/>
    </location>
    <ligand>
        <name>a divalent metal cation</name>
        <dbReference type="ChEBI" id="CHEBI:60240"/>
    </ligand>
</feature>
<evidence type="ECO:0000256" key="2">
    <source>
        <dbReference type="ARBA" id="ARBA00022723"/>
    </source>
</evidence>
<dbReference type="InterPro" id="IPR007837">
    <property type="entry name" value="DinB"/>
</dbReference>
<dbReference type="PANTHER" id="PTHR37302:SF3">
    <property type="entry name" value="DAMAGE-INDUCIBLE PROTEIN DINB"/>
    <property type="match status" value="1"/>
</dbReference>
<dbReference type="InterPro" id="IPR034660">
    <property type="entry name" value="DinB/YfiT-like"/>
</dbReference>
<gene>
    <name evidence="4" type="ORF">FTW19_06515</name>
</gene>
<dbReference type="PANTHER" id="PTHR37302">
    <property type="entry name" value="SLR1116 PROTEIN"/>
    <property type="match status" value="1"/>
</dbReference>
<dbReference type="SUPFAM" id="SSF109854">
    <property type="entry name" value="DinB/YfiT-like putative metalloenzymes"/>
    <property type="match status" value="1"/>
</dbReference>
<proteinExistence type="inferred from homology"/>
<dbReference type="Proteomes" id="UP000321820">
    <property type="component" value="Chromosome"/>
</dbReference>
<dbReference type="AlphaFoldDB" id="A0A5B9ECC5"/>
<keyword evidence="5" id="KW-1185">Reference proteome</keyword>